<proteinExistence type="inferred from homology"/>
<dbReference type="GO" id="GO:0016757">
    <property type="term" value="F:glycosyltransferase activity"/>
    <property type="evidence" value="ECO:0007669"/>
    <property type="project" value="UniProtKB-KW"/>
</dbReference>
<evidence type="ECO:0000313" key="7">
    <source>
        <dbReference type="Proteomes" id="UP000251431"/>
    </source>
</evidence>
<dbReference type="PANTHER" id="PTHR43630:SF1">
    <property type="entry name" value="POLY-BETA-1,6-N-ACETYL-D-GLUCOSAMINE SYNTHASE"/>
    <property type="match status" value="1"/>
</dbReference>
<dbReference type="InterPro" id="IPR001173">
    <property type="entry name" value="Glyco_trans_2-like"/>
</dbReference>
<name>A0A2X0Z1Q9_9BACI</name>
<feature type="transmembrane region" description="Helical" evidence="4">
    <location>
        <begin position="386"/>
        <end position="410"/>
    </location>
</feature>
<gene>
    <name evidence="6" type="primary">icaA_2</name>
    <name evidence="6" type="ORF">NCTC7582_00472</name>
</gene>
<dbReference type="EMBL" id="UAQE01000001">
    <property type="protein sequence ID" value="SPT96351.1"/>
    <property type="molecule type" value="Genomic_DNA"/>
</dbReference>
<keyword evidence="3 6" id="KW-0808">Transferase</keyword>
<accession>A0A2X0Z1Q9</accession>
<keyword evidence="4" id="KW-1133">Transmembrane helix</keyword>
<sequence length="473" mass="54722">MKIIDYCMMFFGGIILFYMLFVIVSYCTMFIIAMLDLRKRYRLDLSEYDDAHIDAFYSKPVSLLVPAYNEEVGVVDTVYSLLNLRYPQTEIIIINDGSTDQTLQTVIEHFQMKPINKIVRTNIPTKDIKQIYESEIYKNCILVDKENGGKADALNVGINVSQYPYFCSIDGDSILDEKSLLRVMKPIILSDGEVIAAGGNIRIANGAKMQFGSIYETQLPSNYLVIMQVIEYLRAFLMGRIALSKFNLVLIISGAFSVFSKKWAVEAGGYSTNIIGEDMELVVNIHRLIKEKKENKRIEFVPDPVCWTEAPQTLGVLRNQRRRWHQGLFESLWNHKKMTLNPRYGMIGFLSFPYFWLVECLGPLVELGGYIYMVIAFFLGEIYYEVALMLLLLFVIYGVIFSIAAILFESWSMNTYPKKRELLRMILLAFTEIFWYRPLTLFWRCEGLLRFVLRKSDWGNMKRVGIAEKEKSV</sequence>
<feature type="domain" description="Glycosyltransferase 2-like" evidence="5">
    <location>
        <begin position="62"/>
        <end position="248"/>
    </location>
</feature>
<protein>
    <submittedName>
        <fullName evidence="6">Glycosyl transferase domain-containing protein</fullName>
        <ecNumber evidence="6">2.4.1.-</ecNumber>
    </submittedName>
</protein>
<evidence type="ECO:0000259" key="5">
    <source>
        <dbReference type="Pfam" id="PF00535"/>
    </source>
</evidence>
<evidence type="ECO:0000256" key="2">
    <source>
        <dbReference type="ARBA" id="ARBA00022676"/>
    </source>
</evidence>
<dbReference type="CDD" id="cd06423">
    <property type="entry name" value="CESA_like"/>
    <property type="match status" value="1"/>
</dbReference>
<dbReference type="InterPro" id="IPR029044">
    <property type="entry name" value="Nucleotide-diphossugar_trans"/>
</dbReference>
<dbReference type="PANTHER" id="PTHR43630">
    <property type="entry name" value="POLY-BETA-1,6-N-ACETYL-D-GLUCOSAMINE SYNTHASE"/>
    <property type="match status" value="1"/>
</dbReference>
<organism evidence="6 7">
    <name type="scientific">Lysinibacillus capsici</name>
    <dbReference type="NCBI Taxonomy" id="2115968"/>
    <lineage>
        <taxon>Bacteria</taxon>
        <taxon>Bacillati</taxon>
        <taxon>Bacillota</taxon>
        <taxon>Bacilli</taxon>
        <taxon>Bacillales</taxon>
        <taxon>Bacillaceae</taxon>
        <taxon>Lysinibacillus</taxon>
    </lineage>
</organism>
<feature type="transmembrane region" description="Helical" evidence="4">
    <location>
        <begin position="422"/>
        <end position="443"/>
    </location>
</feature>
<evidence type="ECO:0000256" key="3">
    <source>
        <dbReference type="ARBA" id="ARBA00022679"/>
    </source>
</evidence>
<comment type="similarity">
    <text evidence="1">Belongs to the glycosyltransferase 2 family.</text>
</comment>
<evidence type="ECO:0000256" key="4">
    <source>
        <dbReference type="SAM" id="Phobius"/>
    </source>
</evidence>
<feature type="transmembrane region" description="Helical" evidence="4">
    <location>
        <begin position="15"/>
        <end position="35"/>
    </location>
</feature>
<dbReference type="AlphaFoldDB" id="A0A2X0Z1Q9"/>
<dbReference type="EC" id="2.4.1.-" evidence="6"/>
<evidence type="ECO:0000256" key="1">
    <source>
        <dbReference type="ARBA" id="ARBA00006739"/>
    </source>
</evidence>
<dbReference type="Pfam" id="PF00535">
    <property type="entry name" value="Glycos_transf_2"/>
    <property type="match status" value="1"/>
</dbReference>
<dbReference type="RefSeq" id="WP_112116504.1">
    <property type="nucleotide sequence ID" value="NZ_UAQE01000001.1"/>
</dbReference>
<dbReference type="Proteomes" id="UP000251431">
    <property type="component" value="Unassembled WGS sequence"/>
</dbReference>
<dbReference type="Gene3D" id="3.90.550.10">
    <property type="entry name" value="Spore Coat Polysaccharide Biosynthesis Protein SpsA, Chain A"/>
    <property type="match status" value="1"/>
</dbReference>
<reference evidence="6 7" key="1">
    <citation type="submission" date="2018-06" db="EMBL/GenBank/DDBJ databases">
        <authorList>
            <consortium name="Pathogen Informatics"/>
            <person name="Doyle S."/>
        </authorList>
    </citation>
    <scope>NUCLEOTIDE SEQUENCE [LARGE SCALE GENOMIC DNA]</scope>
    <source>
        <strain evidence="6 7">NCTC7582</strain>
    </source>
</reference>
<keyword evidence="4" id="KW-0812">Transmembrane</keyword>
<keyword evidence="2 6" id="KW-0328">Glycosyltransferase</keyword>
<dbReference type="SUPFAM" id="SSF53448">
    <property type="entry name" value="Nucleotide-diphospho-sugar transferases"/>
    <property type="match status" value="1"/>
</dbReference>
<feature type="transmembrane region" description="Helical" evidence="4">
    <location>
        <begin position="354"/>
        <end position="380"/>
    </location>
</feature>
<keyword evidence="4" id="KW-0472">Membrane</keyword>
<evidence type="ECO:0000313" key="6">
    <source>
        <dbReference type="EMBL" id="SPT96351.1"/>
    </source>
</evidence>